<dbReference type="InterPro" id="IPR037066">
    <property type="entry name" value="Plug_dom_sf"/>
</dbReference>
<dbReference type="SUPFAM" id="SSF49464">
    <property type="entry name" value="Carboxypeptidase regulatory domain-like"/>
    <property type="match status" value="1"/>
</dbReference>
<dbReference type="InterPro" id="IPR036942">
    <property type="entry name" value="Beta-barrel_TonB_sf"/>
</dbReference>
<dbReference type="AlphaFoldDB" id="A0A1H7VXN6"/>
<dbReference type="Gene3D" id="2.40.170.20">
    <property type="entry name" value="TonB-dependent receptor, beta-barrel domain"/>
    <property type="match status" value="1"/>
</dbReference>
<evidence type="ECO:0000256" key="2">
    <source>
        <dbReference type="ARBA" id="ARBA00022448"/>
    </source>
</evidence>
<keyword evidence="4 7" id="KW-0812">Transmembrane</keyword>
<protein>
    <submittedName>
        <fullName evidence="9">TonB-linked outer membrane protein, SusC/RagA family</fullName>
    </submittedName>
</protein>
<dbReference type="Gene3D" id="2.170.130.10">
    <property type="entry name" value="TonB-dependent receptor, plug domain"/>
    <property type="match status" value="1"/>
</dbReference>
<feature type="domain" description="TonB-dependent receptor plug" evidence="8">
    <location>
        <begin position="235"/>
        <end position="339"/>
    </location>
</feature>
<dbReference type="PROSITE" id="PS52016">
    <property type="entry name" value="TONB_DEPENDENT_REC_3"/>
    <property type="match status" value="1"/>
</dbReference>
<comment type="subcellular location">
    <subcellularLocation>
        <location evidence="1 7">Cell outer membrane</location>
        <topology evidence="1 7">Multi-pass membrane protein</topology>
    </subcellularLocation>
</comment>
<dbReference type="NCBIfam" id="TIGR04057">
    <property type="entry name" value="SusC_RagA_signa"/>
    <property type="match status" value="1"/>
</dbReference>
<dbReference type="Pfam" id="PF13715">
    <property type="entry name" value="CarbopepD_reg_2"/>
    <property type="match status" value="1"/>
</dbReference>
<evidence type="ECO:0000256" key="6">
    <source>
        <dbReference type="ARBA" id="ARBA00023237"/>
    </source>
</evidence>
<keyword evidence="5 7" id="KW-0472">Membrane</keyword>
<evidence type="ECO:0000256" key="1">
    <source>
        <dbReference type="ARBA" id="ARBA00004571"/>
    </source>
</evidence>
<evidence type="ECO:0000313" key="9">
    <source>
        <dbReference type="EMBL" id="SEM13824.1"/>
    </source>
</evidence>
<dbReference type="InterPro" id="IPR039426">
    <property type="entry name" value="TonB-dep_rcpt-like"/>
</dbReference>
<reference evidence="9 10" key="1">
    <citation type="submission" date="2016-10" db="EMBL/GenBank/DDBJ databases">
        <authorList>
            <person name="de Groot N.N."/>
        </authorList>
    </citation>
    <scope>NUCLEOTIDE SEQUENCE [LARGE SCALE GENOMIC DNA]</scope>
    <source>
        <strain evidence="9 10">DSM 21039</strain>
    </source>
</reference>
<keyword evidence="10" id="KW-1185">Reference proteome</keyword>
<evidence type="ECO:0000256" key="5">
    <source>
        <dbReference type="ARBA" id="ARBA00023136"/>
    </source>
</evidence>
<evidence type="ECO:0000256" key="3">
    <source>
        <dbReference type="ARBA" id="ARBA00022452"/>
    </source>
</evidence>
<dbReference type="InterPro" id="IPR023996">
    <property type="entry name" value="TonB-dep_OMP_SusC/RagA"/>
</dbReference>
<evidence type="ECO:0000259" key="8">
    <source>
        <dbReference type="Pfam" id="PF07715"/>
    </source>
</evidence>
<dbReference type="STRING" id="573321.SAMN04488505_103482"/>
<accession>A0A1H7VXN6</accession>
<dbReference type="EMBL" id="FOBB01000003">
    <property type="protein sequence ID" value="SEM13824.1"/>
    <property type="molecule type" value="Genomic_DNA"/>
</dbReference>
<dbReference type="Proteomes" id="UP000198984">
    <property type="component" value="Unassembled WGS sequence"/>
</dbReference>
<organism evidence="9 10">
    <name type="scientific">Chitinophaga rupis</name>
    <dbReference type="NCBI Taxonomy" id="573321"/>
    <lineage>
        <taxon>Bacteria</taxon>
        <taxon>Pseudomonadati</taxon>
        <taxon>Bacteroidota</taxon>
        <taxon>Chitinophagia</taxon>
        <taxon>Chitinophagales</taxon>
        <taxon>Chitinophagaceae</taxon>
        <taxon>Chitinophaga</taxon>
    </lineage>
</organism>
<name>A0A1H7VXN6_9BACT</name>
<dbReference type="SUPFAM" id="SSF56935">
    <property type="entry name" value="Porins"/>
    <property type="match status" value="1"/>
</dbReference>
<evidence type="ECO:0000313" key="10">
    <source>
        <dbReference type="Proteomes" id="UP000198984"/>
    </source>
</evidence>
<gene>
    <name evidence="9" type="ORF">SAMN04488505_103482</name>
</gene>
<dbReference type="Gene3D" id="2.60.40.1120">
    <property type="entry name" value="Carboxypeptidase-like, regulatory domain"/>
    <property type="match status" value="1"/>
</dbReference>
<dbReference type="Pfam" id="PF07715">
    <property type="entry name" value="Plug"/>
    <property type="match status" value="1"/>
</dbReference>
<dbReference type="NCBIfam" id="TIGR04056">
    <property type="entry name" value="OMP_RagA_SusC"/>
    <property type="match status" value="1"/>
</dbReference>
<evidence type="ECO:0000256" key="4">
    <source>
        <dbReference type="ARBA" id="ARBA00022692"/>
    </source>
</evidence>
<dbReference type="InterPro" id="IPR023997">
    <property type="entry name" value="TonB-dep_OMP_SusC/RagA_CS"/>
</dbReference>
<keyword evidence="2 7" id="KW-0813">Transport</keyword>
<keyword evidence="6 7" id="KW-0998">Cell outer membrane</keyword>
<keyword evidence="3 7" id="KW-1134">Transmembrane beta strand</keyword>
<dbReference type="InterPro" id="IPR008969">
    <property type="entry name" value="CarboxyPept-like_regulatory"/>
</dbReference>
<sequence length="1190" mass="132796">MQKNCLSRTRRDDWIVMSITASRTKIGRIMRLTALLLTVALLQVQASTSAQTVTLTGKDLTLKEIFSVIKEQTGYLVFGKQELLESGKPVTIVARNMALTEFLDKVMKDQPLTYKITGKSIALSAKPAAAFKPVAPSLSAEDTTITGKVVAEDGTPIPGATVKLKNSNIGVTTDAEGNFILPKQDGNEMLLISFVGYQTREVPFRGKSILAVMNIDVQKLDEVAIVTTGYQKIPKERATGSFGTVSRAQLNKPSINISQRLIGAVAGVQARSMDADGTPSFEIRGQTSLYGNARPLVVVDGFAIQGDFSSINPNDVESITVLKDAAAASIWGARAANGVIVITTKSAEKSTPLKVEFSAFTRVGKKMDLDYVRPLASSAETVDYEMKAFNNWSALPNSGALNSNVNKVWSPATVAMSEQFLGYITLAQRDSILNRLRTQDNRQQIKDNLLANPINQQYNLTLYGSSSKMSNALSLLFEKNQSNFKETGYERYMLNYRTMAVITKWLDVDLSAMVQHTRSRYDGVTLADINSFSPYEMLVNPNGSYTNISQYYTPILQRFVPMDKFPYSDWSYNPIQEIHSRDSSVSQLNARLQAGLTFKLVKGLTINSRIQYETFNSNNRYLRDENSFYVRKTVNEATTWNQGTNTLIPNLPKGSILNQSRNKVESWNFRNQLNYNRAFGSKHEINLAAGFEVNSTVAELYGYPTTYGYNDETLTIGTFPNGPGGIFSPITNWLGNNQTFSYTGSFNYTTERYYSSYANLAYTYGGRYTISGSYRTDASNLITDDPKYRYAPFWSIGGLWNLTSEKFLNGTTWLDHLRLRATYGYNGNVDKFTAFMPLIATVATPNTWTNDYTATISSYGNPTLRWEKTGTWNLGVDYSLFNGRLSGKVDVYHKAGRDLIAQLSIPAVNGTTSQKLNNAKMTNKGIELELATVLPIRNDDIVWRGNLNFSYNRNRITDLFLANYSSPDLLNGGYGAYVVGMDANTLWRFEYSGVQNGQPTVLGPGKAPVTFTSGVPGDARTYLLNMGTTVAPYTLGFINSFKVYDFDFSFIITGKFGHVFQRKGFNYPSNRTRRVLPNSKLSEVVNGDPGKIIPLPLTPVEPLYYFWSSFHQYVSYLTESASHVRLQEVSLAYTIPQSLLRKMQLNSLQFYAQANDLYTWYKNDAKEDPEYPLGTLKPMPKLTLGLRLDF</sequence>
<comment type="similarity">
    <text evidence="7">Belongs to the TonB-dependent receptor family.</text>
</comment>
<proteinExistence type="inferred from homology"/>
<evidence type="ECO:0000256" key="7">
    <source>
        <dbReference type="PROSITE-ProRule" id="PRU01360"/>
    </source>
</evidence>
<dbReference type="InterPro" id="IPR012910">
    <property type="entry name" value="Plug_dom"/>
</dbReference>
<dbReference type="GO" id="GO:0009279">
    <property type="term" value="C:cell outer membrane"/>
    <property type="evidence" value="ECO:0007669"/>
    <property type="project" value="UniProtKB-SubCell"/>
</dbReference>